<dbReference type="EMBL" id="JBHULR010000021">
    <property type="protein sequence ID" value="MFD2550183.1"/>
    <property type="molecule type" value="Genomic_DNA"/>
</dbReference>
<reference evidence="4" key="1">
    <citation type="journal article" date="2019" name="Int. J. Syst. Evol. Microbiol.">
        <title>The Global Catalogue of Microorganisms (GCM) 10K type strain sequencing project: providing services to taxonomists for standard genome sequencing and annotation.</title>
        <authorList>
            <consortium name="The Broad Institute Genomics Platform"/>
            <consortium name="The Broad Institute Genome Sequencing Center for Infectious Disease"/>
            <person name="Wu L."/>
            <person name="Ma J."/>
        </authorList>
    </citation>
    <scope>NUCLEOTIDE SEQUENCE [LARGE SCALE GENOMIC DNA]</scope>
    <source>
        <strain evidence="4">KCTC 42662</strain>
    </source>
</reference>
<gene>
    <name evidence="3" type="ORF">ACFSR5_21235</name>
</gene>
<protein>
    <submittedName>
        <fullName evidence="3">SRPBCC domain-containing protein</fullName>
    </submittedName>
</protein>
<comment type="similarity">
    <text evidence="1">Belongs to the AHA1 family.</text>
</comment>
<dbReference type="Proteomes" id="UP001597545">
    <property type="component" value="Unassembled WGS sequence"/>
</dbReference>
<evidence type="ECO:0000256" key="1">
    <source>
        <dbReference type="ARBA" id="ARBA00006817"/>
    </source>
</evidence>
<dbReference type="SUPFAM" id="SSF55961">
    <property type="entry name" value="Bet v1-like"/>
    <property type="match status" value="1"/>
</dbReference>
<dbReference type="Gene3D" id="3.30.530.20">
    <property type="match status" value="1"/>
</dbReference>
<name>A0ABW5KP88_9SPHI</name>
<organism evidence="3 4">
    <name type="scientific">Sphingobacterium suaedae</name>
    <dbReference type="NCBI Taxonomy" id="1686402"/>
    <lineage>
        <taxon>Bacteria</taxon>
        <taxon>Pseudomonadati</taxon>
        <taxon>Bacteroidota</taxon>
        <taxon>Sphingobacteriia</taxon>
        <taxon>Sphingobacteriales</taxon>
        <taxon>Sphingobacteriaceae</taxon>
        <taxon>Sphingobacterium</taxon>
    </lineage>
</organism>
<dbReference type="Pfam" id="PF08327">
    <property type="entry name" value="AHSA1"/>
    <property type="match status" value="1"/>
</dbReference>
<dbReference type="InterPro" id="IPR013538">
    <property type="entry name" value="ASHA1/2-like_C"/>
</dbReference>
<evidence type="ECO:0000313" key="4">
    <source>
        <dbReference type="Proteomes" id="UP001597545"/>
    </source>
</evidence>
<evidence type="ECO:0000313" key="3">
    <source>
        <dbReference type="EMBL" id="MFD2550183.1"/>
    </source>
</evidence>
<proteinExistence type="inferred from homology"/>
<accession>A0ABW5KP88</accession>
<dbReference type="InterPro" id="IPR023393">
    <property type="entry name" value="START-like_dom_sf"/>
</dbReference>
<keyword evidence="4" id="KW-1185">Reference proteome</keyword>
<evidence type="ECO:0000259" key="2">
    <source>
        <dbReference type="Pfam" id="PF08327"/>
    </source>
</evidence>
<feature type="domain" description="Activator of Hsp90 ATPase homologue 1/2-like C-terminal" evidence="2">
    <location>
        <begin position="12"/>
        <end position="120"/>
    </location>
</feature>
<comment type="caution">
    <text evidence="3">The sequence shown here is derived from an EMBL/GenBank/DDBJ whole genome shotgun (WGS) entry which is preliminary data.</text>
</comment>
<dbReference type="RefSeq" id="WP_380906591.1">
    <property type="nucleotide sequence ID" value="NZ_JBHUEG010000018.1"/>
</dbReference>
<sequence>MKDYKKYYIIPAPPEDIYKALTTEITIRLWTGDSVEIAPIEGGEFSMWDGAIQGKFIQLEPYSKIVQQWYFGEQEELSIVTIKLHEHKKGTSFELHHTQIPEEAYDDIVEGWNDTYIASLIEFYEEE</sequence>